<evidence type="ECO:0000313" key="1">
    <source>
        <dbReference type="EMBL" id="MPC38979.1"/>
    </source>
</evidence>
<gene>
    <name evidence="1" type="ORF">E2C01_032497</name>
</gene>
<accession>A0A5B7F168</accession>
<sequence length="74" mass="8331">MKFPGVRNPLVDAPTPKVLEELPADGTDGTLPITHNCCQTLEAMRNQQTRKQLQAAKHWEGNPEEGKCYPRINF</sequence>
<keyword evidence="2" id="KW-1185">Reference proteome</keyword>
<name>A0A5B7F168_PORTR</name>
<proteinExistence type="predicted"/>
<dbReference type="AlphaFoldDB" id="A0A5B7F168"/>
<comment type="caution">
    <text evidence="1">The sequence shown here is derived from an EMBL/GenBank/DDBJ whole genome shotgun (WGS) entry which is preliminary data.</text>
</comment>
<dbReference type="Proteomes" id="UP000324222">
    <property type="component" value="Unassembled WGS sequence"/>
</dbReference>
<organism evidence="1 2">
    <name type="scientific">Portunus trituberculatus</name>
    <name type="common">Swimming crab</name>
    <name type="synonym">Neptunus trituberculatus</name>
    <dbReference type="NCBI Taxonomy" id="210409"/>
    <lineage>
        <taxon>Eukaryota</taxon>
        <taxon>Metazoa</taxon>
        <taxon>Ecdysozoa</taxon>
        <taxon>Arthropoda</taxon>
        <taxon>Crustacea</taxon>
        <taxon>Multicrustacea</taxon>
        <taxon>Malacostraca</taxon>
        <taxon>Eumalacostraca</taxon>
        <taxon>Eucarida</taxon>
        <taxon>Decapoda</taxon>
        <taxon>Pleocyemata</taxon>
        <taxon>Brachyura</taxon>
        <taxon>Eubrachyura</taxon>
        <taxon>Portunoidea</taxon>
        <taxon>Portunidae</taxon>
        <taxon>Portuninae</taxon>
        <taxon>Portunus</taxon>
    </lineage>
</organism>
<evidence type="ECO:0000313" key="2">
    <source>
        <dbReference type="Proteomes" id="UP000324222"/>
    </source>
</evidence>
<protein>
    <submittedName>
        <fullName evidence="1">Uncharacterized protein</fullName>
    </submittedName>
</protein>
<dbReference type="EMBL" id="VSRR010004225">
    <property type="protein sequence ID" value="MPC38979.1"/>
    <property type="molecule type" value="Genomic_DNA"/>
</dbReference>
<reference evidence="1 2" key="1">
    <citation type="submission" date="2019-05" db="EMBL/GenBank/DDBJ databases">
        <title>Another draft genome of Portunus trituberculatus and its Hox gene families provides insights of decapod evolution.</title>
        <authorList>
            <person name="Jeong J.-H."/>
            <person name="Song I."/>
            <person name="Kim S."/>
            <person name="Choi T."/>
            <person name="Kim D."/>
            <person name="Ryu S."/>
            <person name="Kim W."/>
        </authorList>
    </citation>
    <scope>NUCLEOTIDE SEQUENCE [LARGE SCALE GENOMIC DNA]</scope>
    <source>
        <tissue evidence="1">Muscle</tissue>
    </source>
</reference>